<dbReference type="InterPro" id="IPR036779">
    <property type="entry name" value="LysM_dom_sf"/>
</dbReference>
<dbReference type="InterPro" id="IPR018392">
    <property type="entry name" value="LysM"/>
</dbReference>
<dbReference type="EMBL" id="JAINDJ010000005">
    <property type="protein sequence ID" value="KAG9448295.1"/>
    <property type="molecule type" value="Genomic_DNA"/>
</dbReference>
<dbReference type="AlphaFoldDB" id="A0AAV7EHH1"/>
<dbReference type="PANTHER" id="PTHR34997">
    <property type="entry name" value="AM15"/>
    <property type="match status" value="1"/>
</dbReference>
<gene>
    <name evidence="5" type="ORF">H6P81_014423</name>
</gene>
<dbReference type="PANTHER" id="PTHR34997:SF1">
    <property type="entry name" value="PEPTIDOGLYCAN-BINDING LYSIN DOMAIN"/>
    <property type="match status" value="1"/>
</dbReference>
<name>A0AAV7EHH1_ARIFI</name>
<dbReference type="Gene3D" id="3.10.350.10">
    <property type="entry name" value="LysM domain"/>
    <property type="match status" value="1"/>
</dbReference>
<organism evidence="5 6">
    <name type="scientific">Aristolochia fimbriata</name>
    <name type="common">White veined hardy Dutchman's pipe vine</name>
    <dbReference type="NCBI Taxonomy" id="158543"/>
    <lineage>
        <taxon>Eukaryota</taxon>
        <taxon>Viridiplantae</taxon>
        <taxon>Streptophyta</taxon>
        <taxon>Embryophyta</taxon>
        <taxon>Tracheophyta</taxon>
        <taxon>Spermatophyta</taxon>
        <taxon>Magnoliopsida</taxon>
        <taxon>Magnoliidae</taxon>
        <taxon>Piperales</taxon>
        <taxon>Aristolochiaceae</taxon>
        <taxon>Aristolochia</taxon>
    </lineage>
</organism>
<dbReference type="SUPFAM" id="SSF54106">
    <property type="entry name" value="LysM domain"/>
    <property type="match status" value="1"/>
</dbReference>
<feature type="domain" description="LysM" evidence="4">
    <location>
        <begin position="48"/>
        <end position="92"/>
    </location>
</feature>
<keyword evidence="1" id="KW-0147">Chitin-binding</keyword>
<dbReference type="CDD" id="cd00118">
    <property type="entry name" value="LysM"/>
    <property type="match status" value="1"/>
</dbReference>
<sequence length="96" mass="10507">MAATYYKSGLVYNLVLVLSLLLVASMAEGRLFNLGFRKKPSTTLVCDSVFGIRQGDTCFGVEQIFNITAETFGTLNPNLNCDKLFVGQWLCVEGSS</sequence>
<feature type="chain" id="PRO_5043473671" description="LysM domain-containing protein" evidence="3">
    <location>
        <begin position="30"/>
        <end position="96"/>
    </location>
</feature>
<keyword evidence="6" id="KW-1185">Reference proteome</keyword>
<evidence type="ECO:0000256" key="3">
    <source>
        <dbReference type="SAM" id="SignalP"/>
    </source>
</evidence>
<dbReference type="InterPro" id="IPR052210">
    <property type="entry name" value="LysM1-like"/>
</dbReference>
<evidence type="ECO:0000313" key="6">
    <source>
        <dbReference type="Proteomes" id="UP000825729"/>
    </source>
</evidence>
<dbReference type="Proteomes" id="UP000825729">
    <property type="component" value="Unassembled WGS sequence"/>
</dbReference>
<feature type="signal peptide" evidence="3">
    <location>
        <begin position="1"/>
        <end position="29"/>
    </location>
</feature>
<dbReference type="Pfam" id="PF01476">
    <property type="entry name" value="LysM"/>
    <property type="match status" value="1"/>
</dbReference>
<accession>A0AAV7EHH1</accession>
<comment type="caution">
    <text evidence="5">The sequence shown here is derived from an EMBL/GenBank/DDBJ whole genome shotgun (WGS) entry which is preliminary data.</text>
</comment>
<evidence type="ECO:0000313" key="5">
    <source>
        <dbReference type="EMBL" id="KAG9448295.1"/>
    </source>
</evidence>
<keyword evidence="3" id="KW-0732">Signal</keyword>
<dbReference type="GO" id="GO:0008061">
    <property type="term" value="F:chitin binding"/>
    <property type="evidence" value="ECO:0007669"/>
    <property type="project" value="UniProtKB-KW"/>
</dbReference>
<proteinExistence type="predicted"/>
<reference evidence="5 6" key="1">
    <citation type="submission" date="2021-07" db="EMBL/GenBank/DDBJ databases">
        <title>The Aristolochia fimbriata genome: insights into angiosperm evolution, floral development and chemical biosynthesis.</title>
        <authorList>
            <person name="Jiao Y."/>
        </authorList>
    </citation>
    <scope>NUCLEOTIDE SEQUENCE [LARGE SCALE GENOMIC DNA]</scope>
    <source>
        <strain evidence="5">IBCAS-2021</strain>
        <tissue evidence="5">Leaf</tissue>
    </source>
</reference>
<keyword evidence="2" id="KW-0843">Virulence</keyword>
<evidence type="ECO:0000256" key="1">
    <source>
        <dbReference type="ARBA" id="ARBA00022669"/>
    </source>
</evidence>
<evidence type="ECO:0000259" key="4">
    <source>
        <dbReference type="PROSITE" id="PS51782"/>
    </source>
</evidence>
<dbReference type="PROSITE" id="PS51782">
    <property type="entry name" value="LYSM"/>
    <property type="match status" value="1"/>
</dbReference>
<evidence type="ECO:0000256" key="2">
    <source>
        <dbReference type="ARBA" id="ARBA00023026"/>
    </source>
</evidence>
<protein>
    <recommendedName>
        <fullName evidence="4">LysM domain-containing protein</fullName>
    </recommendedName>
</protein>
<dbReference type="SMART" id="SM00257">
    <property type="entry name" value="LysM"/>
    <property type="match status" value="1"/>
</dbReference>